<evidence type="ECO:0000256" key="1">
    <source>
        <dbReference type="SAM" id="Coils"/>
    </source>
</evidence>
<evidence type="ECO:0000313" key="4">
    <source>
        <dbReference type="EMBL" id="KAK4804684.1"/>
    </source>
</evidence>
<protein>
    <recommendedName>
        <fullName evidence="3">DUF1421 domain-containing protein</fullName>
    </recommendedName>
</protein>
<feature type="region of interest" description="Disordered" evidence="2">
    <location>
        <begin position="248"/>
        <end position="485"/>
    </location>
</feature>
<dbReference type="Pfam" id="PF07223">
    <property type="entry name" value="DUF1421"/>
    <property type="match status" value="1"/>
</dbReference>
<reference evidence="4 5" key="1">
    <citation type="journal article" date="2023" name="Hortic Res">
        <title>Pangenome of water caltrop reveals structural variations and asymmetric subgenome divergence after allopolyploidization.</title>
        <authorList>
            <person name="Zhang X."/>
            <person name="Chen Y."/>
            <person name="Wang L."/>
            <person name="Yuan Y."/>
            <person name="Fang M."/>
            <person name="Shi L."/>
            <person name="Lu R."/>
            <person name="Comes H.P."/>
            <person name="Ma Y."/>
            <person name="Chen Y."/>
            <person name="Huang G."/>
            <person name="Zhou Y."/>
            <person name="Zheng Z."/>
            <person name="Qiu Y."/>
        </authorList>
    </citation>
    <scope>NUCLEOTIDE SEQUENCE [LARGE SCALE GENOMIC DNA]</scope>
    <source>
        <strain evidence="4">F231</strain>
    </source>
</reference>
<feature type="compositionally biased region" description="Low complexity" evidence="2">
    <location>
        <begin position="355"/>
        <end position="373"/>
    </location>
</feature>
<keyword evidence="5" id="KW-1185">Reference proteome</keyword>
<feature type="compositionally biased region" description="Pro residues" evidence="2">
    <location>
        <begin position="274"/>
        <end position="295"/>
    </location>
</feature>
<evidence type="ECO:0000313" key="5">
    <source>
        <dbReference type="Proteomes" id="UP001346149"/>
    </source>
</evidence>
<sequence>MNTSQYMDKQIMDLALSGSGQTTQGKDFIGLMKHPEEEHQSGRNVGGEIDELRAEEIVPSYDFQPIRPVSTGISSPKSLSLDGGSSTRAWSSVDNRTDINAHIRNYSSLDSFKPAKVIIAKDQHGSHVSIVSEIDQTMKKHIDNVLHALDTVSARLTQLESRTRNLENSVDDLKLAAETNHGNMDGKMTLLENILREVQNKVLVIKDKHEVMEGQLQLTKLPISKPDQLQESYNFAQADPIQLPPLSLSQQSHTLHPPPPHPPSSVPFQQSIPSVPPATALPPPPPQLVLPPSVPIPNHFPQLPNPSVPPREPYFQPSPGQPQEASNQPYQLPPSHQPLPPPAQQHQHYPPPQQPRYAQPTHTPQQPPQLQATPRHHPEEPPYMQYPPPGHRQPPHAQPQHSGAPPSQQLYGSPPHIYEPPPSRPSLGYSSDPYPYGGSQQRSQSNSGGGYPQLPTARILPRALPTASGINSGPGSDGTGNRVPIDDVVDKVTSMDFPRDQVRATVQKLTENGQSVDLNVVLDKLMNDSDFQPPRGWLGR</sequence>
<dbReference type="AlphaFoldDB" id="A0AAN7MFQ1"/>
<comment type="caution">
    <text evidence="4">The sequence shown here is derived from an EMBL/GenBank/DDBJ whole genome shotgun (WGS) entry which is preliminary data.</text>
</comment>
<feature type="compositionally biased region" description="Polar residues" evidence="2">
    <location>
        <begin position="399"/>
        <end position="411"/>
    </location>
</feature>
<feature type="compositionally biased region" description="Pro residues" evidence="2">
    <location>
        <begin position="331"/>
        <end position="354"/>
    </location>
</feature>
<dbReference type="EMBL" id="JAXQNO010000001">
    <property type="protein sequence ID" value="KAK4804684.1"/>
    <property type="molecule type" value="Genomic_DNA"/>
</dbReference>
<dbReference type="InterPro" id="IPR010820">
    <property type="entry name" value="DUF1421"/>
</dbReference>
<dbReference type="PANTHER" id="PTHR31805">
    <property type="entry name" value="RECEPTOR-LIKE KINASE, PUTATIVE (DUF1421)-RELATED"/>
    <property type="match status" value="1"/>
</dbReference>
<dbReference type="PANTHER" id="PTHR31805:SF14">
    <property type="entry name" value="RECEPTOR-LIKE KINASE, PUTATIVE (DUF1421)-RELATED"/>
    <property type="match status" value="1"/>
</dbReference>
<feature type="compositionally biased region" description="Pro residues" evidence="2">
    <location>
        <begin position="256"/>
        <end position="265"/>
    </location>
</feature>
<accession>A0AAN7MFQ1</accession>
<feature type="compositionally biased region" description="Pro residues" evidence="2">
    <location>
        <begin position="303"/>
        <end position="312"/>
    </location>
</feature>
<evidence type="ECO:0000259" key="3">
    <source>
        <dbReference type="Pfam" id="PF07223"/>
    </source>
</evidence>
<evidence type="ECO:0000256" key="2">
    <source>
        <dbReference type="SAM" id="MobiDB-lite"/>
    </source>
</evidence>
<proteinExistence type="predicted"/>
<keyword evidence="1" id="KW-0175">Coiled coil</keyword>
<feature type="coiled-coil region" evidence="1">
    <location>
        <begin position="149"/>
        <end position="176"/>
    </location>
</feature>
<gene>
    <name evidence="4" type="ORF">SAY86_004501</name>
</gene>
<feature type="compositionally biased region" description="Low complexity" evidence="2">
    <location>
        <begin position="437"/>
        <end position="446"/>
    </location>
</feature>
<name>A0AAN7MFQ1_TRANT</name>
<feature type="domain" description="DUF1421" evidence="3">
    <location>
        <begin position="485"/>
        <end position="529"/>
    </location>
</feature>
<organism evidence="4 5">
    <name type="scientific">Trapa natans</name>
    <name type="common">Water chestnut</name>
    <dbReference type="NCBI Taxonomy" id="22666"/>
    <lineage>
        <taxon>Eukaryota</taxon>
        <taxon>Viridiplantae</taxon>
        <taxon>Streptophyta</taxon>
        <taxon>Embryophyta</taxon>
        <taxon>Tracheophyta</taxon>
        <taxon>Spermatophyta</taxon>
        <taxon>Magnoliopsida</taxon>
        <taxon>eudicotyledons</taxon>
        <taxon>Gunneridae</taxon>
        <taxon>Pentapetalae</taxon>
        <taxon>rosids</taxon>
        <taxon>malvids</taxon>
        <taxon>Myrtales</taxon>
        <taxon>Lythraceae</taxon>
        <taxon>Trapa</taxon>
    </lineage>
</organism>
<dbReference type="Proteomes" id="UP001346149">
    <property type="component" value="Unassembled WGS sequence"/>
</dbReference>